<protein>
    <submittedName>
        <fullName evidence="3">Uncharacterized protein</fullName>
    </submittedName>
</protein>
<accession>A0AAD4T1V6</accession>
<evidence type="ECO:0000256" key="1">
    <source>
        <dbReference type="SAM" id="MobiDB-lite"/>
    </source>
</evidence>
<proteinExistence type="predicted"/>
<keyword evidence="4" id="KW-1185">Reference proteome</keyword>
<sequence length="100" mass="11319">MESLTTRRAQPTIFSILCLLIIFNLVSTINSAQMDTEMYTNISRKLLGRVPEKKYPIRTPLSNFMRRNSAPEDPLPPITLRPNRAPPAAPPTSRVLQVFP</sequence>
<name>A0AAD4T1V6_9MAGN</name>
<keyword evidence="2" id="KW-0732">Signal</keyword>
<evidence type="ECO:0000256" key="2">
    <source>
        <dbReference type="SAM" id="SignalP"/>
    </source>
</evidence>
<feature type="region of interest" description="Disordered" evidence="1">
    <location>
        <begin position="63"/>
        <end position="100"/>
    </location>
</feature>
<dbReference type="EMBL" id="JAJJMB010007130">
    <property type="protein sequence ID" value="KAI3931795.1"/>
    <property type="molecule type" value="Genomic_DNA"/>
</dbReference>
<feature type="chain" id="PRO_5041946852" evidence="2">
    <location>
        <begin position="29"/>
        <end position="100"/>
    </location>
</feature>
<gene>
    <name evidence="3" type="ORF">MKW98_012205</name>
</gene>
<comment type="caution">
    <text evidence="3">The sequence shown here is derived from an EMBL/GenBank/DDBJ whole genome shotgun (WGS) entry which is preliminary data.</text>
</comment>
<evidence type="ECO:0000313" key="4">
    <source>
        <dbReference type="Proteomes" id="UP001202328"/>
    </source>
</evidence>
<reference evidence="3" key="1">
    <citation type="submission" date="2022-04" db="EMBL/GenBank/DDBJ databases">
        <title>A functionally conserved STORR gene fusion in Papaver species that diverged 16.8 million years ago.</title>
        <authorList>
            <person name="Catania T."/>
        </authorList>
    </citation>
    <scope>NUCLEOTIDE SEQUENCE</scope>
    <source>
        <strain evidence="3">S-188037</strain>
    </source>
</reference>
<evidence type="ECO:0000313" key="3">
    <source>
        <dbReference type="EMBL" id="KAI3931795.1"/>
    </source>
</evidence>
<organism evidence="3 4">
    <name type="scientific">Papaver atlanticum</name>
    <dbReference type="NCBI Taxonomy" id="357466"/>
    <lineage>
        <taxon>Eukaryota</taxon>
        <taxon>Viridiplantae</taxon>
        <taxon>Streptophyta</taxon>
        <taxon>Embryophyta</taxon>
        <taxon>Tracheophyta</taxon>
        <taxon>Spermatophyta</taxon>
        <taxon>Magnoliopsida</taxon>
        <taxon>Ranunculales</taxon>
        <taxon>Papaveraceae</taxon>
        <taxon>Papaveroideae</taxon>
        <taxon>Papaver</taxon>
    </lineage>
</organism>
<dbReference type="AlphaFoldDB" id="A0AAD4T1V6"/>
<dbReference type="Proteomes" id="UP001202328">
    <property type="component" value="Unassembled WGS sequence"/>
</dbReference>
<feature type="compositionally biased region" description="Pro residues" evidence="1">
    <location>
        <begin position="73"/>
        <end position="90"/>
    </location>
</feature>
<feature type="signal peptide" evidence="2">
    <location>
        <begin position="1"/>
        <end position="28"/>
    </location>
</feature>